<name>A0AA88Q7H3_9TELE</name>
<reference evidence="1" key="1">
    <citation type="submission" date="2023-08" db="EMBL/GenBank/DDBJ databases">
        <title>Chromosome-level Genome Assembly of mud carp (Cirrhinus molitorella).</title>
        <authorList>
            <person name="Liu H."/>
        </authorList>
    </citation>
    <scope>NUCLEOTIDE SEQUENCE</scope>
    <source>
        <strain evidence="1">Prfri</strain>
        <tissue evidence="1">Muscle</tissue>
    </source>
</reference>
<evidence type="ECO:0000313" key="1">
    <source>
        <dbReference type="EMBL" id="KAK2906679.1"/>
    </source>
</evidence>
<organism evidence="1 2">
    <name type="scientific">Cirrhinus molitorella</name>
    <name type="common">mud carp</name>
    <dbReference type="NCBI Taxonomy" id="172907"/>
    <lineage>
        <taxon>Eukaryota</taxon>
        <taxon>Metazoa</taxon>
        <taxon>Chordata</taxon>
        <taxon>Craniata</taxon>
        <taxon>Vertebrata</taxon>
        <taxon>Euteleostomi</taxon>
        <taxon>Actinopterygii</taxon>
        <taxon>Neopterygii</taxon>
        <taxon>Teleostei</taxon>
        <taxon>Ostariophysi</taxon>
        <taxon>Cypriniformes</taxon>
        <taxon>Cyprinidae</taxon>
        <taxon>Labeoninae</taxon>
        <taxon>Labeonini</taxon>
        <taxon>Cirrhinus</taxon>
    </lineage>
</organism>
<dbReference type="AlphaFoldDB" id="A0AA88Q7H3"/>
<dbReference type="EMBL" id="JAUYZG010000005">
    <property type="protein sequence ID" value="KAK2906679.1"/>
    <property type="molecule type" value="Genomic_DNA"/>
</dbReference>
<comment type="caution">
    <text evidence="1">The sequence shown here is derived from an EMBL/GenBank/DDBJ whole genome shotgun (WGS) entry which is preliminary data.</text>
</comment>
<protein>
    <submittedName>
        <fullName evidence="1">Uncharacterized protein</fullName>
    </submittedName>
</protein>
<evidence type="ECO:0000313" key="2">
    <source>
        <dbReference type="Proteomes" id="UP001187343"/>
    </source>
</evidence>
<dbReference type="Proteomes" id="UP001187343">
    <property type="component" value="Unassembled WGS sequence"/>
</dbReference>
<keyword evidence="2" id="KW-1185">Reference proteome</keyword>
<sequence>MIVTDDLSDQVKTDEEPRMEKRLFDLDSGLSPTMQERIQTMKDYCEKKRCPKSLIIKLEKNCCRNSL</sequence>
<accession>A0AA88Q7H3</accession>
<proteinExistence type="predicted"/>
<gene>
    <name evidence="1" type="ORF">Q8A67_005664</name>
</gene>